<feature type="region of interest" description="Disordered" evidence="15">
    <location>
        <begin position="282"/>
        <end position="324"/>
    </location>
</feature>
<evidence type="ECO:0000313" key="19">
    <source>
        <dbReference type="EMBL" id="MCO6051950.1"/>
    </source>
</evidence>
<dbReference type="Pfam" id="PF00116">
    <property type="entry name" value="COX2"/>
    <property type="match status" value="1"/>
</dbReference>
<keyword evidence="12" id="KW-0564">Palmitate</keyword>
<dbReference type="InterPro" id="IPR010514">
    <property type="entry name" value="COX_ARM"/>
</dbReference>
<dbReference type="InterPro" id="IPR011759">
    <property type="entry name" value="Cyt_c_oxidase_su2_TM_dom"/>
</dbReference>
<dbReference type="PANTHER" id="PTHR22888">
    <property type="entry name" value="CYTOCHROME C OXIDASE, SUBUNIT II"/>
    <property type="match status" value="1"/>
</dbReference>
<feature type="domain" description="Cytochrome oxidase subunit II transmembrane region profile" evidence="18">
    <location>
        <begin position="14"/>
        <end position="119"/>
    </location>
</feature>
<comment type="caution">
    <text evidence="19">The sequence shown here is derived from an EMBL/GenBank/DDBJ whole genome shotgun (WGS) entry which is preliminary data.</text>
</comment>
<evidence type="ECO:0000256" key="14">
    <source>
        <dbReference type="PIRNR" id="PIRNR000292"/>
    </source>
</evidence>
<evidence type="ECO:0000256" key="15">
    <source>
        <dbReference type="SAM" id="MobiDB-lite"/>
    </source>
</evidence>
<evidence type="ECO:0000256" key="11">
    <source>
        <dbReference type="ARBA" id="ARBA00023136"/>
    </source>
</evidence>
<evidence type="ECO:0000256" key="9">
    <source>
        <dbReference type="ARBA" id="ARBA00022989"/>
    </source>
</evidence>
<keyword evidence="10 14" id="KW-0560">Oxidoreductase</keyword>
<dbReference type="EMBL" id="JAMXQS010000009">
    <property type="protein sequence ID" value="MCO6051950.1"/>
    <property type="molecule type" value="Genomic_DNA"/>
</dbReference>
<evidence type="ECO:0000259" key="17">
    <source>
        <dbReference type="PROSITE" id="PS50857"/>
    </source>
</evidence>
<sequence>MTLRILVLCLPVLLLSGCGGGFFDSSVPSILDPVGPIGTGNRTILLNSLAVMLVIVIPTMIATVAFAWWFRASNPKAEYKPGFTYSGRIELIVWSIPTLTILFLGGLIWYGSHQLDPRRPVEPVADTLEVQVVALDWKWLFIYPGAQVATVNDLKIPVGQPVRFRVTSASVMTTFFIPRLGSMIYGMNRMENELHLRADHAGNYFGTAAHYSGDGFSGMNFNVEAMPPDAFGRWLTGLHSGGDVLNAQAYAELSRQSHDVKPFHYSQVQNGLFDAIVRQVLPPAPGPDEGRQGDPGVHPESPASEVRLLDGDICTASNPTGTKG</sequence>
<keyword evidence="8 14" id="KW-0249">Electron transport</keyword>
<keyword evidence="4 14" id="KW-1003">Cell membrane</keyword>
<reference evidence="19 20" key="1">
    <citation type="submission" date="2022-06" db="EMBL/GenBank/DDBJ databases">
        <title>Mesorhizobium sp. strain RP14 Genome sequencing and assembly.</title>
        <authorList>
            <person name="Kim I."/>
        </authorList>
    </citation>
    <scope>NUCLEOTIDE SEQUENCE [LARGE SCALE GENOMIC DNA]</scope>
    <source>
        <strain evidence="20">RP14(2022)</strain>
    </source>
</reference>
<keyword evidence="3 14" id="KW-0813">Transport</keyword>
<keyword evidence="20" id="KW-1185">Reference proteome</keyword>
<evidence type="ECO:0000256" key="7">
    <source>
        <dbReference type="ARBA" id="ARBA00022729"/>
    </source>
</evidence>
<evidence type="ECO:0000256" key="13">
    <source>
        <dbReference type="ARBA" id="ARBA00023288"/>
    </source>
</evidence>
<evidence type="ECO:0000256" key="3">
    <source>
        <dbReference type="ARBA" id="ARBA00022448"/>
    </source>
</evidence>
<evidence type="ECO:0000256" key="10">
    <source>
        <dbReference type="ARBA" id="ARBA00023002"/>
    </source>
</evidence>
<feature type="transmembrane region" description="Helical" evidence="16">
    <location>
        <begin position="44"/>
        <end position="70"/>
    </location>
</feature>
<keyword evidence="9 16" id="KW-1133">Transmembrane helix</keyword>
<keyword evidence="6 16" id="KW-0812">Transmembrane</keyword>
<comment type="subcellular location">
    <subcellularLocation>
        <location evidence="1">Cell membrane</location>
        <topology evidence="1">Multi-pass membrane protein</topology>
    </subcellularLocation>
</comment>
<evidence type="ECO:0000256" key="2">
    <source>
        <dbReference type="ARBA" id="ARBA00007866"/>
    </source>
</evidence>
<dbReference type="Pfam" id="PF06481">
    <property type="entry name" value="COX_ARM"/>
    <property type="match status" value="1"/>
</dbReference>
<keyword evidence="7" id="KW-0732">Signal</keyword>
<comment type="similarity">
    <text evidence="2 14">Belongs to the cytochrome c oxidase subunit 2 family.</text>
</comment>
<dbReference type="InterPro" id="IPR006333">
    <property type="entry name" value="Cyt_o_ubiquinol_oxidase_su2"/>
</dbReference>
<accession>A0ABT1CCQ7</accession>
<evidence type="ECO:0000259" key="18">
    <source>
        <dbReference type="PROSITE" id="PS50999"/>
    </source>
</evidence>
<keyword evidence="11 14" id="KW-0472">Membrane</keyword>
<dbReference type="PROSITE" id="PS50857">
    <property type="entry name" value="COX2_CUA"/>
    <property type="match status" value="1"/>
</dbReference>
<evidence type="ECO:0000256" key="16">
    <source>
        <dbReference type="SAM" id="Phobius"/>
    </source>
</evidence>
<dbReference type="SUPFAM" id="SSF49503">
    <property type="entry name" value="Cupredoxins"/>
    <property type="match status" value="1"/>
</dbReference>
<feature type="transmembrane region" description="Helical" evidence="16">
    <location>
        <begin position="91"/>
        <end position="110"/>
    </location>
</feature>
<dbReference type="Gene3D" id="2.60.40.420">
    <property type="entry name" value="Cupredoxins - blue copper proteins"/>
    <property type="match status" value="1"/>
</dbReference>
<evidence type="ECO:0000256" key="5">
    <source>
        <dbReference type="ARBA" id="ARBA00022660"/>
    </source>
</evidence>
<keyword evidence="13" id="KW-0449">Lipoprotein</keyword>
<keyword evidence="5 14" id="KW-0679">Respiratory chain</keyword>
<evidence type="ECO:0000313" key="20">
    <source>
        <dbReference type="Proteomes" id="UP001205906"/>
    </source>
</evidence>
<dbReference type="PIRSF" id="PIRSF000292">
    <property type="entry name" value="Ubi_od_II"/>
    <property type="match status" value="1"/>
</dbReference>
<dbReference type="Proteomes" id="UP001205906">
    <property type="component" value="Unassembled WGS sequence"/>
</dbReference>
<evidence type="ECO:0000256" key="4">
    <source>
        <dbReference type="ARBA" id="ARBA00022475"/>
    </source>
</evidence>
<protein>
    <recommendedName>
        <fullName evidence="14">Ubiquinol oxidase subunit 2</fullName>
    </recommendedName>
</protein>
<dbReference type="InterPro" id="IPR008972">
    <property type="entry name" value="Cupredoxin"/>
</dbReference>
<dbReference type="CDD" id="cd04212">
    <property type="entry name" value="CuRO_UO_II"/>
    <property type="match status" value="1"/>
</dbReference>
<evidence type="ECO:0000256" key="6">
    <source>
        <dbReference type="ARBA" id="ARBA00022692"/>
    </source>
</evidence>
<dbReference type="InterPro" id="IPR034227">
    <property type="entry name" value="CuRO_UO_II"/>
</dbReference>
<evidence type="ECO:0000256" key="12">
    <source>
        <dbReference type="ARBA" id="ARBA00023139"/>
    </source>
</evidence>
<dbReference type="InterPro" id="IPR036257">
    <property type="entry name" value="Cyt_c_oxidase_su2_TM_sf"/>
</dbReference>
<dbReference type="InterPro" id="IPR002429">
    <property type="entry name" value="CcO_II-like_C"/>
</dbReference>
<dbReference type="SUPFAM" id="SSF81464">
    <property type="entry name" value="Cytochrome c oxidase subunit II-like, transmembrane region"/>
    <property type="match status" value="1"/>
</dbReference>
<dbReference type="PROSITE" id="PS51257">
    <property type="entry name" value="PROKAR_LIPOPROTEIN"/>
    <property type="match status" value="1"/>
</dbReference>
<proteinExistence type="inferred from homology"/>
<dbReference type="Gene3D" id="1.10.287.90">
    <property type="match status" value="1"/>
</dbReference>
<evidence type="ECO:0000256" key="1">
    <source>
        <dbReference type="ARBA" id="ARBA00004651"/>
    </source>
</evidence>
<name>A0ABT1CCQ7_9HYPH</name>
<feature type="compositionally biased region" description="Polar residues" evidence="15">
    <location>
        <begin position="315"/>
        <end position="324"/>
    </location>
</feature>
<organism evidence="19 20">
    <name type="scientific">Mesorhizobium liriopis</name>
    <dbReference type="NCBI Taxonomy" id="2953882"/>
    <lineage>
        <taxon>Bacteria</taxon>
        <taxon>Pseudomonadati</taxon>
        <taxon>Pseudomonadota</taxon>
        <taxon>Alphaproteobacteria</taxon>
        <taxon>Hyphomicrobiales</taxon>
        <taxon>Phyllobacteriaceae</taxon>
        <taxon>Mesorhizobium</taxon>
    </lineage>
</organism>
<gene>
    <name evidence="19" type="ORF">NGM99_19360</name>
</gene>
<feature type="domain" description="Cytochrome oxidase subunit II copper A binding" evidence="17">
    <location>
        <begin position="125"/>
        <end position="237"/>
    </location>
</feature>
<evidence type="ECO:0000256" key="8">
    <source>
        <dbReference type="ARBA" id="ARBA00022982"/>
    </source>
</evidence>
<dbReference type="RefSeq" id="WP_252821995.1">
    <property type="nucleotide sequence ID" value="NZ_JAMXQS010000009.1"/>
</dbReference>
<dbReference type="PROSITE" id="PS50999">
    <property type="entry name" value="COX2_TM"/>
    <property type="match status" value="1"/>
</dbReference>
<dbReference type="PANTHER" id="PTHR22888:SF18">
    <property type="entry name" value="CYTOCHROME BO(3) UBIQUINOL OXIDASE SUBUNIT 2"/>
    <property type="match status" value="1"/>
</dbReference>
<dbReference type="InterPro" id="IPR045187">
    <property type="entry name" value="CcO_II"/>
</dbReference>